<evidence type="ECO:0000313" key="11">
    <source>
        <dbReference type="Proteomes" id="UP000214603"/>
    </source>
</evidence>
<dbReference type="InterPro" id="IPR011006">
    <property type="entry name" value="CheY-like_superfamily"/>
</dbReference>
<dbReference type="SUPFAM" id="SSF46894">
    <property type="entry name" value="C-terminal effector domain of the bipartite response regulators"/>
    <property type="match status" value="1"/>
</dbReference>
<dbReference type="InterPro" id="IPR039420">
    <property type="entry name" value="WalR-like"/>
</dbReference>
<evidence type="ECO:0000256" key="5">
    <source>
        <dbReference type="ARBA" id="ARBA00023163"/>
    </source>
</evidence>
<evidence type="ECO:0000256" key="2">
    <source>
        <dbReference type="ARBA" id="ARBA00023012"/>
    </source>
</evidence>
<evidence type="ECO:0000259" key="9">
    <source>
        <dbReference type="PROSITE" id="PS51755"/>
    </source>
</evidence>
<evidence type="ECO:0000256" key="1">
    <source>
        <dbReference type="ARBA" id="ARBA00022553"/>
    </source>
</evidence>
<keyword evidence="1 6" id="KW-0597">Phosphoprotein</keyword>
<dbReference type="GO" id="GO:0006355">
    <property type="term" value="P:regulation of DNA-templated transcription"/>
    <property type="evidence" value="ECO:0007669"/>
    <property type="project" value="InterPro"/>
</dbReference>
<dbReference type="InterPro" id="IPR036388">
    <property type="entry name" value="WH-like_DNA-bd_sf"/>
</dbReference>
<dbReference type="OrthoDB" id="9802426at2"/>
<keyword evidence="4 7" id="KW-0238">DNA-binding</keyword>
<dbReference type="Pfam" id="PF00486">
    <property type="entry name" value="Trans_reg_C"/>
    <property type="match status" value="1"/>
</dbReference>
<dbReference type="AlphaFoldDB" id="A0A225MKY8"/>
<evidence type="ECO:0000259" key="8">
    <source>
        <dbReference type="PROSITE" id="PS50110"/>
    </source>
</evidence>
<evidence type="ECO:0000256" key="7">
    <source>
        <dbReference type="PROSITE-ProRule" id="PRU01091"/>
    </source>
</evidence>
<organism evidence="10 11">
    <name type="scientific">Candidimonas nitroreducens</name>
    <dbReference type="NCBI Taxonomy" id="683354"/>
    <lineage>
        <taxon>Bacteria</taxon>
        <taxon>Pseudomonadati</taxon>
        <taxon>Pseudomonadota</taxon>
        <taxon>Betaproteobacteria</taxon>
        <taxon>Burkholderiales</taxon>
        <taxon>Alcaligenaceae</taxon>
        <taxon>Candidimonas</taxon>
    </lineage>
</organism>
<dbReference type="CDD" id="cd00383">
    <property type="entry name" value="trans_reg_C"/>
    <property type="match status" value="1"/>
</dbReference>
<feature type="modified residue" description="4-aspartylphosphate" evidence="6">
    <location>
        <position position="51"/>
    </location>
</feature>
<dbReference type="Gene3D" id="1.10.10.10">
    <property type="entry name" value="Winged helix-like DNA-binding domain superfamily/Winged helix DNA-binding domain"/>
    <property type="match status" value="1"/>
</dbReference>
<dbReference type="PANTHER" id="PTHR48111:SF1">
    <property type="entry name" value="TWO-COMPONENT RESPONSE REGULATOR ORR33"/>
    <property type="match status" value="1"/>
</dbReference>
<feature type="domain" description="OmpR/PhoB-type" evidence="9">
    <location>
        <begin position="130"/>
        <end position="229"/>
    </location>
</feature>
<feature type="domain" description="Response regulatory" evidence="8">
    <location>
        <begin position="2"/>
        <end position="119"/>
    </location>
</feature>
<evidence type="ECO:0000256" key="4">
    <source>
        <dbReference type="ARBA" id="ARBA00023125"/>
    </source>
</evidence>
<dbReference type="PANTHER" id="PTHR48111">
    <property type="entry name" value="REGULATOR OF RPOS"/>
    <property type="match status" value="1"/>
</dbReference>
<dbReference type="GO" id="GO:0000976">
    <property type="term" value="F:transcription cis-regulatory region binding"/>
    <property type="evidence" value="ECO:0007669"/>
    <property type="project" value="TreeGrafter"/>
</dbReference>
<sequence>MKIAVLSGKHGQVEHVAIQLSAMGHEYSIQTQGNLFLQSGHVTEYDMFIIDLDVGADSMDMAMVARVRAVAGWIKPILLLTARDLNESNVAEMFTVGADGYVSKPVRAGEFAARVAALLRRAYPESMLSADLIRVGDYVFDPAYRTIMLRGKPLKLSRLEFDLGLYFFCNIGRIVPRTALEKAIWGRALEFESKTLDTHIYRLRMKLSLKPENGLQLSSVYGQGFRLMPVRSAVAEQEEGFPYHLRWVGQVTH</sequence>
<keyword evidence="3" id="KW-0805">Transcription regulation</keyword>
<dbReference type="PROSITE" id="PS50110">
    <property type="entry name" value="RESPONSE_REGULATORY"/>
    <property type="match status" value="1"/>
</dbReference>
<reference evidence="11" key="1">
    <citation type="submission" date="2017-06" db="EMBL/GenBank/DDBJ databases">
        <title>Herbaspirillum phytohormonus sp. nov., isolated from the root nodule of Robinia pseudoacacia in lead-zinc mine.</title>
        <authorList>
            <person name="Fan M."/>
            <person name="Lin Y."/>
        </authorList>
    </citation>
    <scope>NUCLEOTIDE SEQUENCE [LARGE SCALE GENOMIC DNA]</scope>
    <source>
        <strain evidence="11">SC-089</strain>
    </source>
</reference>
<proteinExistence type="predicted"/>
<keyword evidence="2" id="KW-0902">Two-component regulatory system</keyword>
<dbReference type="GO" id="GO:0005829">
    <property type="term" value="C:cytosol"/>
    <property type="evidence" value="ECO:0007669"/>
    <property type="project" value="TreeGrafter"/>
</dbReference>
<gene>
    <name evidence="10" type="ORF">CEY11_09540</name>
</gene>
<accession>A0A225MKY8</accession>
<dbReference type="InterPro" id="IPR001867">
    <property type="entry name" value="OmpR/PhoB-type_DNA-bd"/>
</dbReference>
<dbReference type="SMART" id="SM00862">
    <property type="entry name" value="Trans_reg_C"/>
    <property type="match status" value="1"/>
</dbReference>
<dbReference type="GO" id="GO:0032993">
    <property type="term" value="C:protein-DNA complex"/>
    <property type="evidence" value="ECO:0007669"/>
    <property type="project" value="TreeGrafter"/>
</dbReference>
<dbReference type="InterPro" id="IPR016032">
    <property type="entry name" value="Sig_transdc_resp-reg_C-effctor"/>
</dbReference>
<dbReference type="Gene3D" id="3.40.50.2300">
    <property type="match status" value="1"/>
</dbReference>
<protein>
    <submittedName>
        <fullName evidence="10">DNA-binding response regulator</fullName>
    </submittedName>
</protein>
<comment type="caution">
    <text evidence="10">The sequence shown here is derived from an EMBL/GenBank/DDBJ whole genome shotgun (WGS) entry which is preliminary data.</text>
</comment>
<dbReference type="PROSITE" id="PS51755">
    <property type="entry name" value="OMPR_PHOB"/>
    <property type="match status" value="1"/>
</dbReference>
<dbReference type="SUPFAM" id="SSF52172">
    <property type="entry name" value="CheY-like"/>
    <property type="match status" value="1"/>
</dbReference>
<dbReference type="SMART" id="SM00448">
    <property type="entry name" value="REC"/>
    <property type="match status" value="1"/>
</dbReference>
<dbReference type="Proteomes" id="UP000214603">
    <property type="component" value="Unassembled WGS sequence"/>
</dbReference>
<evidence type="ECO:0000256" key="3">
    <source>
        <dbReference type="ARBA" id="ARBA00023015"/>
    </source>
</evidence>
<evidence type="ECO:0000256" key="6">
    <source>
        <dbReference type="PROSITE-ProRule" id="PRU00169"/>
    </source>
</evidence>
<dbReference type="EMBL" id="NJIH01000004">
    <property type="protein sequence ID" value="OWT62037.1"/>
    <property type="molecule type" value="Genomic_DNA"/>
</dbReference>
<name>A0A225MKY8_9BURK</name>
<keyword evidence="5" id="KW-0804">Transcription</keyword>
<dbReference type="GO" id="GO:0000156">
    <property type="term" value="F:phosphorelay response regulator activity"/>
    <property type="evidence" value="ECO:0007669"/>
    <property type="project" value="TreeGrafter"/>
</dbReference>
<feature type="DNA-binding region" description="OmpR/PhoB-type" evidence="7">
    <location>
        <begin position="130"/>
        <end position="229"/>
    </location>
</feature>
<dbReference type="InterPro" id="IPR001789">
    <property type="entry name" value="Sig_transdc_resp-reg_receiver"/>
</dbReference>
<evidence type="ECO:0000313" key="10">
    <source>
        <dbReference type="EMBL" id="OWT62037.1"/>
    </source>
</evidence>
<dbReference type="RefSeq" id="WP_088603125.1">
    <property type="nucleotide sequence ID" value="NZ_NJIH01000004.1"/>
</dbReference>
<keyword evidence="11" id="KW-1185">Reference proteome</keyword>